<dbReference type="EMBL" id="LR031574">
    <property type="protein sequence ID" value="VDC97053.1"/>
    <property type="molecule type" value="Genomic_DNA"/>
</dbReference>
<name>A0A3P6B989_BRACM</name>
<protein>
    <recommendedName>
        <fullName evidence="4">Leucine-rich repeat-containing N-terminal plant-type domain-containing protein</fullName>
    </recommendedName>
</protein>
<dbReference type="InterPro" id="IPR051824">
    <property type="entry name" value="LRR_Rcpt-Like_S/T_Kinase"/>
</dbReference>
<evidence type="ECO:0000256" key="1">
    <source>
        <dbReference type="ARBA" id="ARBA00004479"/>
    </source>
</evidence>
<feature type="chain" id="PRO_5018077113" description="Leucine-rich repeat-containing N-terminal plant-type domain-containing protein" evidence="2">
    <location>
        <begin position="20"/>
        <end position="151"/>
    </location>
</feature>
<dbReference type="Gene3D" id="3.80.10.10">
    <property type="entry name" value="Ribonuclease Inhibitor"/>
    <property type="match status" value="1"/>
</dbReference>
<dbReference type="SUPFAM" id="SSF52058">
    <property type="entry name" value="L domain-like"/>
    <property type="match status" value="1"/>
</dbReference>
<accession>A0A3P6B989</accession>
<feature type="signal peptide" evidence="2">
    <location>
        <begin position="1"/>
        <end position="19"/>
    </location>
</feature>
<reference evidence="3" key="1">
    <citation type="submission" date="2018-11" db="EMBL/GenBank/DDBJ databases">
        <authorList>
            <consortium name="Genoscope - CEA"/>
            <person name="William W."/>
        </authorList>
    </citation>
    <scope>NUCLEOTIDE SEQUENCE</scope>
</reference>
<dbReference type="GO" id="GO:0016020">
    <property type="term" value="C:membrane"/>
    <property type="evidence" value="ECO:0007669"/>
    <property type="project" value="UniProtKB-SubCell"/>
</dbReference>
<evidence type="ECO:0008006" key="4">
    <source>
        <dbReference type="Google" id="ProtNLM"/>
    </source>
</evidence>
<sequence>MIIFSRFILFFTITTSVLTALRTWAASPALLHPDEYYLFDYYTVKALEEIASTLGITKLNLGYGDPCDIKKLKIDVSQDPGSENIIACDCSFNNSRTCHITELTLKTLSLPGKLPPELVKLPHLRWIAVEANQFSGPIPDEIGNLTSLTRL</sequence>
<evidence type="ECO:0000313" key="3">
    <source>
        <dbReference type="EMBL" id="VDC97053.1"/>
    </source>
</evidence>
<dbReference type="AlphaFoldDB" id="A0A3P6B989"/>
<proteinExistence type="predicted"/>
<organism evidence="3">
    <name type="scientific">Brassica campestris</name>
    <name type="common">Field mustard</name>
    <dbReference type="NCBI Taxonomy" id="3711"/>
    <lineage>
        <taxon>Eukaryota</taxon>
        <taxon>Viridiplantae</taxon>
        <taxon>Streptophyta</taxon>
        <taxon>Embryophyta</taxon>
        <taxon>Tracheophyta</taxon>
        <taxon>Spermatophyta</taxon>
        <taxon>Magnoliopsida</taxon>
        <taxon>eudicotyledons</taxon>
        <taxon>Gunneridae</taxon>
        <taxon>Pentapetalae</taxon>
        <taxon>rosids</taxon>
        <taxon>malvids</taxon>
        <taxon>Brassicales</taxon>
        <taxon>Brassicaceae</taxon>
        <taxon>Brassiceae</taxon>
        <taxon>Brassica</taxon>
    </lineage>
</organism>
<comment type="subcellular location">
    <subcellularLocation>
        <location evidence="1">Membrane</location>
        <topology evidence="1">Single-pass type I membrane protein</topology>
    </subcellularLocation>
</comment>
<dbReference type="PANTHER" id="PTHR48006:SF66">
    <property type="entry name" value="PROTEIN KINASE DOMAIN-CONTAINING PROTEIN"/>
    <property type="match status" value="1"/>
</dbReference>
<keyword evidence="2" id="KW-0732">Signal</keyword>
<evidence type="ECO:0000256" key="2">
    <source>
        <dbReference type="SAM" id="SignalP"/>
    </source>
</evidence>
<gene>
    <name evidence="3" type="ORF">BRAA07T28831Z</name>
</gene>
<dbReference type="InterPro" id="IPR032675">
    <property type="entry name" value="LRR_dom_sf"/>
</dbReference>
<dbReference type="PANTHER" id="PTHR48006">
    <property type="entry name" value="LEUCINE-RICH REPEAT-CONTAINING PROTEIN DDB_G0281931-RELATED"/>
    <property type="match status" value="1"/>
</dbReference>